<protein>
    <submittedName>
        <fullName evidence="1">Uncharacterized protein</fullName>
    </submittedName>
</protein>
<sequence>MRVALPSLGREGPFDRILTARALFIRKGGKRRRSEEGFG</sequence>
<organism evidence="1 2">
    <name type="scientific">Gluconobacter cerinus</name>
    <dbReference type="NCBI Taxonomy" id="38307"/>
    <lineage>
        <taxon>Bacteria</taxon>
        <taxon>Pseudomonadati</taxon>
        <taxon>Pseudomonadota</taxon>
        <taxon>Alphaproteobacteria</taxon>
        <taxon>Acetobacterales</taxon>
        <taxon>Acetobacteraceae</taxon>
        <taxon>Gluconobacter</taxon>
    </lineage>
</organism>
<dbReference type="PATRIC" id="fig|38307.3.peg.235"/>
<proteinExistence type="predicted"/>
<evidence type="ECO:0000313" key="1">
    <source>
        <dbReference type="EMBL" id="OAJ69169.1"/>
    </source>
</evidence>
<reference evidence="1 2" key="1">
    <citation type="submission" date="2016-03" db="EMBL/GenBank/DDBJ databases">
        <title>Draft genome sequence of Gluconobacter cerinus strain CECT 9110.</title>
        <authorList>
            <person name="Sainz F."/>
            <person name="Mas A."/>
            <person name="Torija M.J."/>
        </authorList>
    </citation>
    <scope>NUCLEOTIDE SEQUENCE [LARGE SCALE GENOMIC DNA]</scope>
    <source>
        <strain evidence="1 2">CECT 9110</strain>
    </source>
</reference>
<name>A0A1B6VPN4_9PROT</name>
<accession>A0A1B6VPN4</accession>
<dbReference type="EMBL" id="LUTU01000002">
    <property type="protein sequence ID" value="OAJ69169.1"/>
    <property type="molecule type" value="Genomic_DNA"/>
</dbReference>
<gene>
    <name evidence="1" type="ORF">A0123_00223</name>
</gene>
<dbReference type="AlphaFoldDB" id="A0A1B6VPN4"/>
<dbReference type="Proteomes" id="UP000077786">
    <property type="component" value="Unassembled WGS sequence"/>
</dbReference>
<comment type="caution">
    <text evidence="1">The sequence shown here is derived from an EMBL/GenBank/DDBJ whole genome shotgun (WGS) entry which is preliminary data.</text>
</comment>
<evidence type="ECO:0000313" key="2">
    <source>
        <dbReference type="Proteomes" id="UP000077786"/>
    </source>
</evidence>